<comment type="caution">
    <text evidence="1">The sequence shown here is derived from an EMBL/GenBank/DDBJ whole genome shotgun (WGS) entry which is preliminary data.</text>
</comment>
<name>W1XYF7_9ZZZZ</name>
<dbReference type="AlphaFoldDB" id="W1XYF7"/>
<sequence length="61" mass="6805">ITFICHFSDRVKVANLIRASANAITAADALRFFYPHDPLLITPRCPCRTNVDARSIFAVLT</sequence>
<proteinExistence type="predicted"/>
<reference evidence="1" key="1">
    <citation type="submission" date="2013-12" db="EMBL/GenBank/DDBJ databases">
        <title>A Varibaculum cambriense genome reconstructed from a premature infant gut community with otherwise low bacterial novelty that shifts toward anaerobic metabolism during the third week of life.</title>
        <authorList>
            <person name="Brown C.T."/>
            <person name="Sharon I."/>
            <person name="Thomas B.C."/>
            <person name="Castelle C.J."/>
            <person name="Morowitz M.J."/>
            <person name="Banfield J.F."/>
        </authorList>
    </citation>
    <scope>NUCLEOTIDE SEQUENCE</scope>
</reference>
<evidence type="ECO:0000313" key="1">
    <source>
        <dbReference type="EMBL" id="ETJ35282.1"/>
    </source>
</evidence>
<accession>W1XYF7</accession>
<gene>
    <name evidence="1" type="ORF">Q604_UNBC10326G0001</name>
</gene>
<protein>
    <submittedName>
        <fullName evidence="1">Uncharacterized protein</fullName>
    </submittedName>
</protein>
<feature type="non-terminal residue" evidence="1">
    <location>
        <position position="1"/>
    </location>
</feature>
<dbReference type="EMBL" id="AZMM01010326">
    <property type="protein sequence ID" value="ETJ35282.1"/>
    <property type="molecule type" value="Genomic_DNA"/>
</dbReference>
<organism evidence="1">
    <name type="scientific">human gut metagenome</name>
    <dbReference type="NCBI Taxonomy" id="408170"/>
    <lineage>
        <taxon>unclassified sequences</taxon>
        <taxon>metagenomes</taxon>
        <taxon>organismal metagenomes</taxon>
    </lineage>
</organism>